<dbReference type="EMBL" id="GBRH01221874">
    <property type="protein sequence ID" value="JAD76021.1"/>
    <property type="molecule type" value="Transcribed_RNA"/>
</dbReference>
<accession>A0A0A9CKD0</accession>
<proteinExistence type="predicted"/>
<protein>
    <submittedName>
        <fullName evidence="1">Uncharacterized protein</fullName>
    </submittedName>
</protein>
<evidence type="ECO:0000313" key="1">
    <source>
        <dbReference type="EMBL" id="JAD76021.1"/>
    </source>
</evidence>
<sequence length="51" mass="5769">MCSSKFSWLQTAFTMGAFGPQPQDAAPQLRPRHKCGGQIVRHTFGKLRHQK</sequence>
<reference evidence="1" key="1">
    <citation type="submission" date="2014-09" db="EMBL/GenBank/DDBJ databases">
        <authorList>
            <person name="Magalhaes I.L.F."/>
            <person name="Oliveira U."/>
            <person name="Santos F.R."/>
            <person name="Vidigal T.H.D.A."/>
            <person name="Brescovit A.D."/>
            <person name="Santos A.J."/>
        </authorList>
    </citation>
    <scope>NUCLEOTIDE SEQUENCE</scope>
    <source>
        <tissue evidence="1">Shoot tissue taken approximately 20 cm above the soil surface</tissue>
    </source>
</reference>
<organism evidence="1">
    <name type="scientific">Arundo donax</name>
    <name type="common">Giant reed</name>
    <name type="synonym">Donax arundinaceus</name>
    <dbReference type="NCBI Taxonomy" id="35708"/>
    <lineage>
        <taxon>Eukaryota</taxon>
        <taxon>Viridiplantae</taxon>
        <taxon>Streptophyta</taxon>
        <taxon>Embryophyta</taxon>
        <taxon>Tracheophyta</taxon>
        <taxon>Spermatophyta</taxon>
        <taxon>Magnoliopsida</taxon>
        <taxon>Liliopsida</taxon>
        <taxon>Poales</taxon>
        <taxon>Poaceae</taxon>
        <taxon>PACMAD clade</taxon>
        <taxon>Arundinoideae</taxon>
        <taxon>Arundineae</taxon>
        <taxon>Arundo</taxon>
    </lineage>
</organism>
<dbReference type="AlphaFoldDB" id="A0A0A9CKD0"/>
<name>A0A0A9CKD0_ARUDO</name>
<reference evidence="1" key="2">
    <citation type="journal article" date="2015" name="Data Brief">
        <title>Shoot transcriptome of the giant reed, Arundo donax.</title>
        <authorList>
            <person name="Barrero R.A."/>
            <person name="Guerrero F.D."/>
            <person name="Moolhuijzen P."/>
            <person name="Goolsby J.A."/>
            <person name="Tidwell J."/>
            <person name="Bellgard S.E."/>
            <person name="Bellgard M.I."/>
        </authorList>
    </citation>
    <scope>NUCLEOTIDE SEQUENCE</scope>
    <source>
        <tissue evidence="1">Shoot tissue taken approximately 20 cm above the soil surface</tissue>
    </source>
</reference>